<dbReference type="Proteomes" id="UP000426444">
    <property type="component" value="Chromosome"/>
</dbReference>
<dbReference type="Gene3D" id="3.40.1080.20">
    <property type="entry name" value="Acetyl-CoA hydrolase/transferase C-terminal domain"/>
    <property type="match status" value="1"/>
</dbReference>
<dbReference type="GO" id="GO:0008775">
    <property type="term" value="F:acetate CoA-transferase activity"/>
    <property type="evidence" value="ECO:0007669"/>
    <property type="project" value="InterPro"/>
</dbReference>
<evidence type="ECO:0000256" key="1">
    <source>
        <dbReference type="ARBA" id="ARBA00009632"/>
    </source>
</evidence>
<name>A0A6I6DHI4_9FIRM</name>
<sequence length="431" mass="48294">MNYKELYRRKVVSVEEALQEIKSHHEVVCGLAACEPVALLSELHTIKDRVEDVSVVTALLMGKYEFYMNPEMKGHFLLNNWFYTDGPREAHSLGTVSYVPMQLHQFSSKRLAYRKPNVFLGCASPMDKHGYVSLSLSTVMEKDIIENSDLVILETNPNLPRTFGDTHVHISEIDYIVETDRSIPELPAMKIDEKDHIIGSYVADLIEDGSTIQIGLGSIPGAVALSLSHKKDLGVHTEMLTDCILDLYEAGAITNRRKTLWKDKIITGLALGSRRLYDFLDDNMLVEFHRSSVVNDPRVIAKNNKMVSINSALQMDLTGQCCAESVGARQFSGTGGHKEFANGSQESLGGKSILAFHSSTKKDTISRIVPLFEEGTIVTTSRVDVDYIVTEYGVACLRGRSVQERVKELINIAHPNFRDYLRSEAKRKLIW</sequence>
<dbReference type="InterPro" id="IPR003702">
    <property type="entry name" value="ActCoA_hydro_N"/>
</dbReference>
<evidence type="ECO:0000313" key="6">
    <source>
        <dbReference type="Proteomes" id="UP000426444"/>
    </source>
</evidence>
<evidence type="ECO:0000259" key="4">
    <source>
        <dbReference type="Pfam" id="PF13336"/>
    </source>
</evidence>
<feature type="domain" description="Acetyl-CoA hydrolase/transferase C-terminal" evidence="4">
    <location>
        <begin position="272"/>
        <end position="425"/>
    </location>
</feature>
<gene>
    <name evidence="5" type="ORF">SYNTR_1649</name>
</gene>
<dbReference type="InterPro" id="IPR026888">
    <property type="entry name" value="AcetylCoA_hyd_C"/>
</dbReference>
<dbReference type="Gene3D" id="3.30.750.70">
    <property type="entry name" value="4-hydroxybutyrate coenzyme like domains"/>
    <property type="match status" value="1"/>
</dbReference>
<dbReference type="EMBL" id="CP046457">
    <property type="protein sequence ID" value="QGU00243.1"/>
    <property type="molecule type" value="Genomic_DNA"/>
</dbReference>
<dbReference type="SUPFAM" id="SSF100950">
    <property type="entry name" value="NagB/RpiA/CoA transferase-like"/>
    <property type="match status" value="2"/>
</dbReference>
<dbReference type="PANTHER" id="PTHR21432">
    <property type="entry name" value="ACETYL-COA HYDROLASE-RELATED"/>
    <property type="match status" value="1"/>
</dbReference>
<reference evidence="6" key="1">
    <citation type="journal article" date="2019" name="Microbiology">
        <title>Complete Genome Sequence of an Uncultured Bacterium of the Candidate Phylum Bipolaricaulota.</title>
        <authorList>
            <person name="Kadnikov V.V."/>
            <person name="Mardanov A.V."/>
            <person name="Beletsky A.V."/>
            <person name="Frank Y.A."/>
            <person name="Karnachuk O.V."/>
            <person name="Ravin N.V."/>
        </authorList>
    </citation>
    <scope>NUCLEOTIDE SEQUENCE [LARGE SCALE GENOMIC DNA]</scope>
</reference>
<dbReference type="Pfam" id="PF13336">
    <property type="entry name" value="AcetylCoA_hyd_C"/>
    <property type="match status" value="1"/>
</dbReference>
<dbReference type="GO" id="GO:0006083">
    <property type="term" value="P:acetate metabolic process"/>
    <property type="evidence" value="ECO:0007669"/>
    <property type="project" value="InterPro"/>
</dbReference>
<protein>
    <submittedName>
        <fullName evidence="5">4-hydroxybutyrate coenzyme A transferase</fullName>
    </submittedName>
</protein>
<dbReference type="OrthoDB" id="9801795at2"/>
<proteinExistence type="inferred from homology"/>
<dbReference type="Pfam" id="PF02550">
    <property type="entry name" value="AcetylCoA_hydro"/>
    <property type="match status" value="1"/>
</dbReference>
<dbReference type="PANTHER" id="PTHR21432:SF20">
    <property type="entry name" value="ACETYL-COA HYDROLASE"/>
    <property type="match status" value="1"/>
</dbReference>
<organism evidence="5 6">
    <name type="scientific">Candidatus Syntrophocurvum alkaliphilum</name>
    <dbReference type="NCBI Taxonomy" id="2293317"/>
    <lineage>
        <taxon>Bacteria</taxon>
        <taxon>Bacillati</taxon>
        <taxon>Bacillota</taxon>
        <taxon>Clostridia</taxon>
        <taxon>Eubacteriales</taxon>
        <taxon>Syntrophomonadaceae</taxon>
        <taxon>Candidatus Syntrophocurvum</taxon>
    </lineage>
</organism>
<comment type="similarity">
    <text evidence="1">Belongs to the acetyl-CoA hydrolase/transferase family.</text>
</comment>
<feature type="domain" description="Acetyl-CoA hydrolase/transferase N-terminal" evidence="3">
    <location>
        <begin position="4"/>
        <end position="182"/>
    </location>
</feature>
<keyword evidence="2 5" id="KW-0808">Transferase</keyword>
<evidence type="ECO:0000256" key="2">
    <source>
        <dbReference type="ARBA" id="ARBA00022679"/>
    </source>
</evidence>
<dbReference type="InterPro" id="IPR038460">
    <property type="entry name" value="AcetylCoA_hyd_C_sf"/>
</dbReference>
<keyword evidence="6" id="KW-1185">Reference proteome</keyword>
<evidence type="ECO:0000259" key="3">
    <source>
        <dbReference type="Pfam" id="PF02550"/>
    </source>
</evidence>
<evidence type="ECO:0000313" key="5">
    <source>
        <dbReference type="EMBL" id="QGU00243.1"/>
    </source>
</evidence>
<dbReference type="AlphaFoldDB" id="A0A6I6DHI4"/>
<dbReference type="KEGG" id="salq:SYNTR_1649"/>
<accession>A0A6I6DHI4</accession>
<dbReference type="RefSeq" id="WP_156204050.1">
    <property type="nucleotide sequence ID" value="NZ_CP046457.1"/>
</dbReference>
<dbReference type="InterPro" id="IPR037171">
    <property type="entry name" value="NagB/RpiA_transferase-like"/>
</dbReference>
<dbReference type="InterPro" id="IPR046433">
    <property type="entry name" value="ActCoA_hydro"/>
</dbReference>
<dbReference type="Gene3D" id="3.40.1080.10">
    <property type="entry name" value="Glutaconate Coenzyme A-transferase"/>
    <property type="match status" value="1"/>
</dbReference>